<keyword evidence="2" id="KW-0819">tRNA processing</keyword>
<comment type="similarity">
    <text evidence="1">Belongs to the SEN15 family.</text>
</comment>
<dbReference type="InterPro" id="IPR011856">
    <property type="entry name" value="tRNA_endonuc-like_dom_sf"/>
</dbReference>
<evidence type="ECO:0000313" key="5">
    <source>
        <dbReference type="Proteomes" id="UP001217089"/>
    </source>
</evidence>
<dbReference type="SUPFAM" id="SSF53032">
    <property type="entry name" value="tRNA-intron endonuclease catalytic domain-like"/>
    <property type="match status" value="1"/>
</dbReference>
<name>A0ABQ9F4I3_TEGGR</name>
<evidence type="ECO:0000256" key="2">
    <source>
        <dbReference type="ARBA" id="ARBA00022694"/>
    </source>
</evidence>
<dbReference type="EMBL" id="JARBDR010000572">
    <property type="protein sequence ID" value="KAJ8311111.1"/>
    <property type="molecule type" value="Genomic_DNA"/>
</dbReference>
<dbReference type="InterPro" id="IPR018593">
    <property type="entry name" value="tRNA-endonuc_su_Sen15"/>
</dbReference>
<reference evidence="4 5" key="1">
    <citation type="submission" date="2022-12" db="EMBL/GenBank/DDBJ databases">
        <title>Chromosome-level genome of Tegillarca granosa.</title>
        <authorList>
            <person name="Kim J."/>
        </authorList>
    </citation>
    <scope>NUCLEOTIDE SEQUENCE [LARGE SCALE GENOMIC DNA]</scope>
    <source>
        <strain evidence="4">Teg-2019</strain>
        <tissue evidence="4">Adductor muscle</tissue>
    </source>
</reference>
<dbReference type="Pfam" id="PF09631">
    <property type="entry name" value="Sen15"/>
    <property type="match status" value="1"/>
</dbReference>
<dbReference type="Gene3D" id="3.40.1350.10">
    <property type="match status" value="1"/>
</dbReference>
<accession>A0ABQ9F4I3</accession>
<protein>
    <recommendedName>
        <fullName evidence="3">tRNA-splicing endonuclease subunit Sen15 domain-containing protein</fullName>
    </recommendedName>
</protein>
<organism evidence="4 5">
    <name type="scientific">Tegillarca granosa</name>
    <name type="common">Malaysian cockle</name>
    <name type="synonym">Anadara granosa</name>
    <dbReference type="NCBI Taxonomy" id="220873"/>
    <lineage>
        <taxon>Eukaryota</taxon>
        <taxon>Metazoa</taxon>
        <taxon>Spiralia</taxon>
        <taxon>Lophotrochozoa</taxon>
        <taxon>Mollusca</taxon>
        <taxon>Bivalvia</taxon>
        <taxon>Autobranchia</taxon>
        <taxon>Pteriomorphia</taxon>
        <taxon>Arcoida</taxon>
        <taxon>Arcoidea</taxon>
        <taxon>Arcidae</taxon>
        <taxon>Tegillarca</taxon>
    </lineage>
</organism>
<dbReference type="Proteomes" id="UP001217089">
    <property type="component" value="Unassembled WGS sequence"/>
</dbReference>
<gene>
    <name evidence="4" type="ORF">KUTeg_011336</name>
</gene>
<sequence length="109" mass="12680">MADKSKLLQVQKEHIVKITINTNSGLESKQEATQCYTVYLDLCEVRGWWNVQIHYCKKLEMAFISGHPTRHEPREIVLPLQSCQTVSLEMIQTYQQNIKIDDCNTNRLA</sequence>
<evidence type="ECO:0000256" key="1">
    <source>
        <dbReference type="ARBA" id="ARBA00006091"/>
    </source>
</evidence>
<proteinExistence type="inferred from homology"/>
<dbReference type="InterPro" id="IPR036167">
    <property type="entry name" value="tRNA_intron_Endo_cat-like_sf"/>
</dbReference>
<comment type="caution">
    <text evidence="4">The sequence shown here is derived from an EMBL/GenBank/DDBJ whole genome shotgun (WGS) entry which is preliminary data.</text>
</comment>
<keyword evidence="5" id="KW-1185">Reference proteome</keyword>
<evidence type="ECO:0000313" key="4">
    <source>
        <dbReference type="EMBL" id="KAJ8311111.1"/>
    </source>
</evidence>
<evidence type="ECO:0000259" key="3">
    <source>
        <dbReference type="Pfam" id="PF09631"/>
    </source>
</evidence>
<dbReference type="PANTHER" id="PTHR28582">
    <property type="entry name" value="TRNA-SPLICING ENDONUCLEASE SUBUNIT SEN15"/>
    <property type="match status" value="1"/>
</dbReference>
<dbReference type="PANTHER" id="PTHR28582:SF1">
    <property type="entry name" value="TRNA-SPLICING ENDONUCLEASE SUBUNIT SEN15"/>
    <property type="match status" value="1"/>
</dbReference>
<feature type="domain" description="tRNA-splicing endonuclease subunit Sen15" evidence="3">
    <location>
        <begin position="38"/>
        <end position="107"/>
    </location>
</feature>